<keyword evidence="1" id="KW-0472">Membrane</keyword>
<reference evidence="2 3" key="1">
    <citation type="submission" date="2019-08" db="EMBL/GenBank/DDBJ databases">
        <authorList>
            <person name="Dong K."/>
        </authorList>
    </citation>
    <scope>NUCLEOTIDE SEQUENCE [LARGE SCALE GENOMIC DNA]</scope>
    <source>
        <strain evidence="2 3">M4-8</strain>
    </source>
</reference>
<keyword evidence="1" id="KW-0812">Transmembrane</keyword>
<keyword evidence="1" id="KW-1133">Transmembrane helix</keyword>
<feature type="transmembrane region" description="Helical" evidence="1">
    <location>
        <begin position="18"/>
        <end position="39"/>
    </location>
</feature>
<accession>A0A5C8HPK0</accession>
<organism evidence="2 3">
    <name type="scientific">Microbacterium mitrae</name>
    <dbReference type="NCBI Taxonomy" id="664640"/>
    <lineage>
        <taxon>Bacteria</taxon>
        <taxon>Bacillati</taxon>
        <taxon>Actinomycetota</taxon>
        <taxon>Actinomycetes</taxon>
        <taxon>Micrococcales</taxon>
        <taxon>Microbacteriaceae</taxon>
        <taxon>Microbacterium</taxon>
    </lineage>
</organism>
<name>A0A5C8HPK0_9MICO</name>
<evidence type="ECO:0000313" key="3">
    <source>
        <dbReference type="Proteomes" id="UP000321196"/>
    </source>
</evidence>
<proteinExistence type="predicted"/>
<dbReference type="EMBL" id="VRSW01000002">
    <property type="protein sequence ID" value="TXK04500.1"/>
    <property type="molecule type" value="Genomic_DNA"/>
</dbReference>
<feature type="transmembrane region" description="Helical" evidence="1">
    <location>
        <begin position="112"/>
        <end position="135"/>
    </location>
</feature>
<dbReference type="RefSeq" id="WP_147825635.1">
    <property type="nucleotide sequence ID" value="NZ_BAAARG010000002.1"/>
</dbReference>
<gene>
    <name evidence="2" type="ORF">FVP60_07360</name>
</gene>
<feature type="transmembrane region" description="Helical" evidence="1">
    <location>
        <begin position="201"/>
        <end position="222"/>
    </location>
</feature>
<evidence type="ECO:0000313" key="2">
    <source>
        <dbReference type="EMBL" id="TXK04500.1"/>
    </source>
</evidence>
<feature type="transmembrane region" description="Helical" evidence="1">
    <location>
        <begin position="45"/>
        <end position="66"/>
    </location>
</feature>
<dbReference type="Proteomes" id="UP000321196">
    <property type="component" value="Unassembled WGS sequence"/>
</dbReference>
<feature type="transmembrane region" description="Helical" evidence="1">
    <location>
        <begin position="168"/>
        <end position="189"/>
    </location>
</feature>
<protein>
    <submittedName>
        <fullName evidence="2">Uncharacterized protein</fullName>
    </submittedName>
</protein>
<comment type="caution">
    <text evidence="2">The sequence shown here is derived from an EMBL/GenBank/DDBJ whole genome shotgun (WGS) entry which is preliminary data.</text>
</comment>
<keyword evidence="3" id="KW-1185">Reference proteome</keyword>
<feature type="transmembrane region" description="Helical" evidence="1">
    <location>
        <begin position="73"/>
        <end position="92"/>
    </location>
</feature>
<dbReference type="AlphaFoldDB" id="A0A5C8HPK0"/>
<dbReference type="OrthoDB" id="9803963at2"/>
<sequence>MHADTTGQPSTVMRPVRWALAATAVVVVLLLGAGALIQQQFEPDFLPFLMSIVAGAVLGVTVTSLLRLLPSRVGPVVHLAVTLGGWAGVWWMTQADMYAALPASAHGTAYAVMLALPPALAWLSLTLIGWISALARRPAVQLINPEWVHEPRRATISFAAVETTLRTLTIWIVAVVLIGGLGIAALLIATGDAALMFGPRFMLVLLAVVFGIPAYVGLVAVLRRRQADYQIQFGMDRVEVHSKRGDRTVRYEQIRDLWWGGGGEYSRLRVRTTSGERLEIVAGLAKLPRGRGAVLPPLPRVVQTRLENAGLVNRSKRRGGAGQGAMLFVRQGQHTI</sequence>
<evidence type="ECO:0000256" key="1">
    <source>
        <dbReference type="SAM" id="Phobius"/>
    </source>
</evidence>